<dbReference type="PROSITE" id="PS50968">
    <property type="entry name" value="BIOTINYL_LIPOYL"/>
    <property type="match status" value="1"/>
</dbReference>
<comment type="caution">
    <text evidence="10">The sequence shown here is derived from an EMBL/GenBank/DDBJ whole genome shotgun (WGS) entry which is preliminary data.</text>
</comment>
<evidence type="ECO:0000256" key="3">
    <source>
        <dbReference type="ARBA" id="ARBA00022516"/>
    </source>
</evidence>
<keyword evidence="4 8" id="KW-0276">Fatty acid metabolism</keyword>
<protein>
    <recommendedName>
        <fullName evidence="2 8">Biotin carboxyl carrier protein of acetyl-CoA carboxylase</fullName>
    </recommendedName>
</protein>
<organism evidence="10 11">
    <name type="scientific">Dactylosporangium maewongense</name>
    <dbReference type="NCBI Taxonomy" id="634393"/>
    <lineage>
        <taxon>Bacteria</taxon>
        <taxon>Bacillati</taxon>
        <taxon>Actinomycetota</taxon>
        <taxon>Actinomycetes</taxon>
        <taxon>Micromonosporales</taxon>
        <taxon>Micromonosporaceae</taxon>
        <taxon>Dactylosporangium</taxon>
    </lineage>
</organism>
<evidence type="ECO:0000256" key="8">
    <source>
        <dbReference type="RuleBase" id="RU364072"/>
    </source>
</evidence>
<evidence type="ECO:0000313" key="10">
    <source>
        <dbReference type="EMBL" id="GAA1557851.1"/>
    </source>
</evidence>
<accession>A0ABP4NC98</accession>
<dbReference type="PANTHER" id="PTHR45266">
    <property type="entry name" value="OXALOACETATE DECARBOXYLASE ALPHA CHAIN"/>
    <property type="match status" value="1"/>
</dbReference>
<dbReference type="PANTHER" id="PTHR45266:SF3">
    <property type="entry name" value="OXALOACETATE DECARBOXYLASE ALPHA CHAIN"/>
    <property type="match status" value="1"/>
</dbReference>
<keyword evidence="3 8" id="KW-0444">Lipid biosynthesis</keyword>
<name>A0ABP4NC98_9ACTN</name>
<dbReference type="RefSeq" id="WP_344511064.1">
    <property type="nucleotide sequence ID" value="NZ_BAAAQD010000026.1"/>
</dbReference>
<dbReference type="PROSITE" id="PS00188">
    <property type="entry name" value="BIOTIN"/>
    <property type="match status" value="1"/>
</dbReference>
<dbReference type="PRINTS" id="PR01071">
    <property type="entry name" value="ACOABIOTINCC"/>
</dbReference>
<dbReference type="InterPro" id="IPR050709">
    <property type="entry name" value="Biotin_Carboxyl_Carrier/Decarb"/>
</dbReference>
<keyword evidence="5 8" id="KW-0443">Lipid metabolism</keyword>
<sequence>MTTLAEARDGAGPDAAGVLDAVRRTVLLLANEAGARPELVRVSVGDVAVEISFGAVPPVPAAVPTADRNVGSVVPTPQTPARAALTSPAVGVFYRAPEPDAAPFVAVGDTVTEGQQIGIVEAMKLMIPVHAERAGRIAEALAADGAPVEYGEPLFALDGG</sequence>
<keyword evidence="11" id="KW-1185">Reference proteome</keyword>
<feature type="domain" description="Lipoyl-binding" evidence="9">
    <location>
        <begin position="82"/>
        <end position="158"/>
    </location>
</feature>
<keyword evidence="6 8" id="KW-0275">Fatty acid biosynthesis</keyword>
<dbReference type="Gene3D" id="2.40.50.100">
    <property type="match status" value="1"/>
</dbReference>
<evidence type="ECO:0000256" key="1">
    <source>
        <dbReference type="ARBA" id="ARBA00005194"/>
    </source>
</evidence>
<dbReference type="EMBL" id="BAAAQD010000026">
    <property type="protein sequence ID" value="GAA1557851.1"/>
    <property type="molecule type" value="Genomic_DNA"/>
</dbReference>
<evidence type="ECO:0000256" key="7">
    <source>
        <dbReference type="ARBA" id="ARBA00023267"/>
    </source>
</evidence>
<dbReference type="Pfam" id="PF00364">
    <property type="entry name" value="Biotin_lipoyl"/>
    <property type="match status" value="1"/>
</dbReference>
<evidence type="ECO:0000256" key="2">
    <source>
        <dbReference type="ARBA" id="ARBA00017562"/>
    </source>
</evidence>
<evidence type="ECO:0000256" key="5">
    <source>
        <dbReference type="ARBA" id="ARBA00023098"/>
    </source>
</evidence>
<evidence type="ECO:0000256" key="6">
    <source>
        <dbReference type="ARBA" id="ARBA00023160"/>
    </source>
</evidence>
<gene>
    <name evidence="10" type="ORF">GCM10009827_093470</name>
</gene>
<reference evidence="11" key="1">
    <citation type="journal article" date="2019" name="Int. J. Syst. Evol. Microbiol.">
        <title>The Global Catalogue of Microorganisms (GCM) 10K type strain sequencing project: providing services to taxonomists for standard genome sequencing and annotation.</title>
        <authorList>
            <consortium name="The Broad Institute Genomics Platform"/>
            <consortium name="The Broad Institute Genome Sequencing Center for Infectious Disease"/>
            <person name="Wu L."/>
            <person name="Ma J."/>
        </authorList>
    </citation>
    <scope>NUCLEOTIDE SEQUENCE [LARGE SCALE GENOMIC DNA]</scope>
    <source>
        <strain evidence="11">JCM 15933</strain>
    </source>
</reference>
<evidence type="ECO:0000259" key="9">
    <source>
        <dbReference type="PROSITE" id="PS50968"/>
    </source>
</evidence>
<proteinExistence type="predicted"/>
<dbReference type="InterPro" id="IPR011053">
    <property type="entry name" value="Single_hybrid_motif"/>
</dbReference>
<dbReference type="InterPro" id="IPR001882">
    <property type="entry name" value="Biotin_BS"/>
</dbReference>
<dbReference type="Proteomes" id="UP001501470">
    <property type="component" value="Unassembled WGS sequence"/>
</dbReference>
<comment type="function">
    <text evidence="8">This protein is a component of the acetyl coenzyme A carboxylase complex; first, biotin carboxylase catalyzes the carboxylation of the carrier protein and then the transcarboxylase transfers the carboxyl group to form malonyl-CoA.</text>
</comment>
<dbReference type="CDD" id="cd06850">
    <property type="entry name" value="biotinyl_domain"/>
    <property type="match status" value="1"/>
</dbReference>
<evidence type="ECO:0000313" key="11">
    <source>
        <dbReference type="Proteomes" id="UP001501470"/>
    </source>
</evidence>
<dbReference type="SUPFAM" id="SSF51230">
    <property type="entry name" value="Single hybrid motif"/>
    <property type="match status" value="1"/>
</dbReference>
<evidence type="ECO:0000256" key="4">
    <source>
        <dbReference type="ARBA" id="ARBA00022832"/>
    </source>
</evidence>
<dbReference type="InterPro" id="IPR000089">
    <property type="entry name" value="Biotin_lipoyl"/>
</dbReference>
<dbReference type="InterPro" id="IPR001249">
    <property type="entry name" value="AcCoA_biotinCC"/>
</dbReference>
<comment type="pathway">
    <text evidence="1 8">Lipid metabolism; fatty acid biosynthesis.</text>
</comment>
<keyword evidence="7 8" id="KW-0092">Biotin</keyword>